<reference evidence="2 3" key="1">
    <citation type="submission" date="2019-05" db="EMBL/GenBank/DDBJ databases">
        <title>Another draft genome of Portunus trituberculatus and its Hox gene families provides insights of decapod evolution.</title>
        <authorList>
            <person name="Jeong J.-H."/>
            <person name="Song I."/>
            <person name="Kim S."/>
            <person name="Choi T."/>
            <person name="Kim D."/>
            <person name="Ryu S."/>
            <person name="Kim W."/>
        </authorList>
    </citation>
    <scope>NUCLEOTIDE SEQUENCE [LARGE SCALE GENOMIC DNA]</scope>
    <source>
        <tissue evidence="2">Muscle</tissue>
    </source>
</reference>
<accession>A0A5B7DT16</accession>
<feature type="compositionally biased region" description="Polar residues" evidence="1">
    <location>
        <begin position="51"/>
        <end position="62"/>
    </location>
</feature>
<keyword evidence="3" id="KW-1185">Reference proteome</keyword>
<evidence type="ECO:0000313" key="2">
    <source>
        <dbReference type="EMBL" id="MPC24570.1"/>
    </source>
</evidence>
<organism evidence="2 3">
    <name type="scientific">Portunus trituberculatus</name>
    <name type="common">Swimming crab</name>
    <name type="synonym">Neptunus trituberculatus</name>
    <dbReference type="NCBI Taxonomy" id="210409"/>
    <lineage>
        <taxon>Eukaryota</taxon>
        <taxon>Metazoa</taxon>
        <taxon>Ecdysozoa</taxon>
        <taxon>Arthropoda</taxon>
        <taxon>Crustacea</taxon>
        <taxon>Multicrustacea</taxon>
        <taxon>Malacostraca</taxon>
        <taxon>Eumalacostraca</taxon>
        <taxon>Eucarida</taxon>
        <taxon>Decapoda</taxon>
        <taxon>Pleocyemata</taxon>
        <taxon>Brachyura</taxon>
        <taxon>Eubrachyura</taxon>
        <taxon>Portunoidea</taxon>
        <taxon>Portunidae</taxon>
        <taxon>Portuninae</taxon>
        <taxon>Portunus</taxon>
    </lineage>
</organism>
<sequence length="62" mass="6852">MDNDNSRNGVGGTKEQGSGKGGQEGEERRHHPRYTKARARQRYKKGKNALSPATTPNTGRKE</sequence>
<protein>
    <submittedName>
        <fullName evidence="2">Uncharacterized protein</fullName>
    </submittedName>
</protein>
<dbReference type="Proteomes" id="UP000324222">
    <property type="component" value="Unassembled WGS sequence"/>
</dbReference>
<evidence type="ECO:0000313" key="3">
    <source>
        <dbReference type="Proteomes" id="UP000324222"/>
    </source>
</evidence>
<feature type="region of interest" description="Disordered" evidence="1">
    <location>
        <begin position="1"/>
        <end position="62"/>
    </location>
</feature>
<dbReference type="AlphaFoldDB" id="A0A5B7DT16"/>
<gene>
    <name evidence="2" type="ORF">E2C01_017655</name>
</gene>
<dbReference type="EMBL" id="VSRR010001345">
    <property type="protein sequence ID" value="MPC24570.1"/>
    <property type="molecule type" value="Genomic_DNA"/>
</dbReference>
<feature type="compositionally biased region" description="Gly residues" evidence="1">
    <location>
        <begin position="9"/>
        <end position="22"/>
    </location>
</feature>
<feature type="compositionally biased region" description="Basic residues" evidence="1">
    <location>
        <begin position="30"/>
        <end position="47"/>
    </location>
</feature>
<comment type="caution">
    <text evidence="2">The sequence shown here is derived from an EMBL/GenBank/DDBJ whole genome shotgun (WGS) entry which is preliminary data.</text>
</comment>
<name>A0A5B7DT16_PORTR</name>
<evidence type="ECO:0000256" key="1">
    <source>
        <dbReference type="SAM" id="MobiDB-lite"/>
    </source>
</evidence>
<proteinExistence type="predicted"/>